<name>A0A2P8DBG0_9BACT</name>
<organism evidence="1 2">
    <name type="scientific">Taibaiella chishuiensis</name>
    <dbReference type="NCBI Taxonomy" id="1434707"/>
    <lineage>
        <taxon>Bacteria</taxon>
        <taxon>Pseudomonadati</taxon>
        <taxon>Bacteroidota</taxon>
        <taxon>Chitinophagia</taxon>
        <taxon>Chitinophagales</taxon>
        <taxon>Chitinophagaceae</taxon>
        <taxon>Taibaiella</taxon>
    </lineage>
</organism>
<dbReference type="RefSeq" id="WP_106521250.1">
    <property type="nucleotide sequence ID" value="NZ_PYGD01000001.1"/>
</dbReference>
<sequence length="71" mass="7594">MKKKKTGLPRLQFNKEAISILNTWHSAGVKGGSGLDCGGVQVSNGQPISCIGHTCESWNSEMPTCWNCAEA</sequence>
<comment type="caution">
    <text evidence="1">The sequence shown here is derived from an EMBL/GenBank/DDBJ whole genome shotgun (WGS) entry which is preliminary data.</text>
</comment>
<dbReference type="InterPro" id="IPR058238">
    <property type="entry name" value="Lant_leader_dom"/>
</dbReference>
<reference evidence="1 2" key="1">
    <citation type="submission" date="2018-03" db="EMBL/GenBank/DDBJ databases">
        <title>Genomic Encyclopedia of Type Strains, Phase III (KMG-III): the genomes of soil and plant-associated and newly described type strains.</title>
        <authorList>
            <person name="Whitman W."/>
        </authorList>
    </citation>
    <scope>NUCLEOTIDE SEQUENCE [LARGE SCALE GENOMIC DNA]</scope>
    <source>
        <strain evidence="1 2">CGMCC 1.12700</strain>
    </source>
</reference>
<dbReference type="Proteomes" id="UP000240572">
    <property type="component" value="Unassembled WGS sequence"/>
</dbReference>
<dbReference type="AlphaFoldDB" id="A0A2P8DBG0"/>
<dbReference type="NCBIfam" id="NF038153">
    <property type="entry name" value="lant_leader_L1a"/>
    <property type="match status" value="1"/>
</dbReference>
<proteinExistence type="predicted"/>
<evidence type="ECO:0000313" key="1">
    <source>
        <dbReference type="EMBL" id="PSK94549.1"/>
    </source>
</evidence>
<dbReference type="OrthoDB" id="9947164at2"/>
<protein>
    <submittedName>
        <fullName evidence="1">Uncharacterized protein</fullName>
    </submittedName>
</protein>
<keyword evidence="2" id="KW-1185">Reference proteome</keyword>
<evidence type="ECO:0000313" key="2">
    <source>
        <dbReference type="Proteomes" id="UP000240572"/>
    </source>
</evidence>
<accession>A0A2P8DBG0</accession>
<gene>
    <name evidence="1" type="ORF">B0I18_101705</name>
</gene>
<dbReference type="EMBL" id="PYGD01000001">
    <property type="protein sequence ID" value="PSK94549.1"/>
    <property type="molecule type" value="Genomic_DNA"/>
</dbReference>